<sequence length="363" mass="39991">MSKPNYCQLTEQHRRQAYQAVNDIVRIAIGHTQDEAALIIYDTECPLAPLLAEAYQATLPQAQVIEISSVDNETVMAAFAAQAAGTLIVLIQSTHFRLDAYRLRVQLFAQGLKVIEHVHLSRMINDEAPHYIASLAYDADYYRGTGTALQAKIAGAPDAKLISGRGDVLHYACPLEPAKLNVGDYRALKNIGGQFPIGEVFTEAVDLTAVHGRAQIYVFGDTTFHCNFPPEPITIVVDGGRITDVENSTPEFDAVLARIREVEGEVWLRELGLGLNRAFDRQRTVSDIGTYERLCGVHLSLGAKHGSYNKPQFKRKDTRFHIDVFIDVDGGVMLGTDNVYHAGRWQLAPCNAANSQLTTAAKL</sequence>
<dbReference type="EMBL" id="CP058952">
    <property type="protein sequence ID" value="QLI81573.1"/>
    <property type="molecule type" value="Genomic_DNA"/>
</dbReference>
<accession>A0A7D5VAM7</accession>
<dbReference type="KEGG" id="cfon:HZU75_08535"/>
<keyword evidence="2" id="KW-1185">Reference proteome</keyword>
<evidence type="ECO:0000313" key="2">
    <source>
        <dbReference type="Proteomes" id="UP000510822"/>
    </source>
</evidence>
<organism evidence="1 2">
    <name type="scientific">Chitinibacter fontanus</name>
    <dbReference type="NCBI Taxonomy" id="1737446"/>
    <lineage>
        <taxon>Bacteria</taxon>
        <taxon>Pseudomonadati</taxon>
        <taxon>Pseudomonadota</taxon>
        <taxon>Betaproteobacteria</taxon>
        <taxon>Neisseriales</taxon>
        <taxon>Chitinibacteraceae</taxon>
        <taxon>Chitinibacter</taxon>
    </lineage>
</organism>
<name>A0A7D5VAM7_9NEIS</name>
<gene>
    <name evidence="1" type="ORF">HZU75_08535</name>
</gene>
<dbReference type="RefSeq" id="WP_180305684.1">
    <property type="nucleotide sequence ID" value="NZ_CP058952.1"/>
</dbReference>
<dbReference type="SUPFAM" id="SSF144052">
    <property type="entry name" value="Thermophilic metalloprotease-like"/>
    <property type="match status" value="1"/>
</dbReference>
<evidence type="ECO:0008006" key="3">
    <source>
        <dbReference type="Google" id="ProtNLM"/>
    </source>
</evidence>
<dbReference type="Proteomes" id="UP000510822">
    <property type="component" value="Chromosome"/>
</dbReference>
<evidence type="ECO:0000313" key="1">
    <source>
        <dbReference type="EMBL" id="QLI81573.1"/>
    </source>
</evidence>
<reference evidence="1 2" key="1">
    <citation type="journal article" date="2016" name="Int. J. Syst. Evol. Microbiol.">
        <title>Chitinibacter fontanus sp. nov., isolated from a spring.</title>
        <authorList>
            <person name="Sheu S.Y."/>
            <person name="Li Y.S."/>
            <person name="Young C.C."/>
            <person name="Chen W.M."/>
        </authorList>
    </citation>
    <scope>NUCLEOTIDE SEQUENCE [LARGE SCALE GENOMIC DNA]</scope>
    <source>
        <strain evidence="1 2">STM-7</strain>
    </source>
</reference>
<dbReference type="AlphaFoldDB" id="A0A7D5VAM7"/>
<proteinExistence type="predicted"/>
<protein>
    <recommendedName>
        <fullName evidence="3">Aminopeptidase</fullName>
    </recommendedName>
</protein>